<dbReference type="SUPFAM" id="SSF103511">
    <property type="entry name" value="Chlorophyll a-b binding protein"/>
    <property type="match status" value="1"/>
</dbReference>
<evidence type="ECO:0000256" key="5">
    <source>
        <dbReference type="ARBA" id="ARBA00022531"/>
    </source>
</evidence>
<keyword evidence="4" id="KW-0150">Chloroplast</keyword>
<evidence type="ECO:0000256" key="11">
    <source>
        <dbReference type="ARBA" id="ARBA00022842"/>
    </source>
</evidence>
<dbReference type="EMBL" id="JAUUTY010000006">
    <property type="protein sequence ID" value="KAK1615824.1"/>
    <property type="molecule type" value="Genomic_DNA"/>
</dbReference>
<keyword evidence="5" id="KW-0602">Photosynthesis</keyword>
<evidence type="ECO:0000256" key="15">
    <source>
        <dbReference type="ARBA" id="ARBA00023136"/>
    </source>
</evidence>
<dbReference type="Proteomes" id="UP001231189">
    <property type="component" value="Unassembled WGS sequence"/>
</dbReference>
<keyword evidence="14" id="KW-0793">Thylakoid</keyword>
<keyword evidence="12" id="KW-0809">Transit peptide</keyword>
<dbReference type="InterPro" id="IPR022796">
    <property type="entry name" value="Chloroa_b-bind"/>
</dbReference>
<comment type="subcellular location">
    <subcellularLocation>
        <location evidence="1">Plastid</location>
        <location evidence="1">Chloroplast thylakoid membrane</location>
    </subcellularLocation>
</comment>
<evidence type="ECO:0000256" key="13">
    <source>
        <dbReference type="ARBA" id="ARBA00022989"/>
    </source>
</evidence>
<keyword evidence="8 16" id="KW-0812">Transmembrane</keyword>
<dbReference type="SUPFAM" id="SSF64005">
    <property type="entry name" value="Undecaprenyl diphosphate synthase"/>
    <property type="match status" value="1"/>
</dbReference>
<feature type="transmembrane region" description="Helical" evidence="16">
    <location>
        <begin position="12"/>
        <end position="32"/>
    </location>
</feature>
<reference evidence="17" key="1">
    <citation type="submission" date="2023-07" db="EMBL/GenBank/DDBJ databases">
        <title>A chromosome-level genome assembly of Lolium multiflorum.</title>
        <authorList>
            <person name="Chen Y."/>
            <person name="Copetti D."/>
            <person name="Kolliker R."/>
            <person name="Studer B."/>
        </authorList>
    </citation>
    <scope>NUCLEOTIDE SEQUENCE</scope>
    <source>
        <strain evidence="17">02402/16</strain>
        <tissue evidence="17">Leaf</tissue>
    </source>
</reference>
<keyword evidence="3" id="KW-0148">Chlorophyll</keyword>
<evidence type="ECO:0000313" key="17">
    <source>
        <dbReference type="EMBL" id="KAK1615824.1"/>
    </source>
</evidence>
<evidence type="ECO:0000256" key="8">
    <source>
        <dbReference type="ARBA" id="ARBA00022692"/>
    </source>
</evidence>
<dbReference type="GO" id="GO:0015979">
    <property type="term" value="P:photosynthesis"/>
    <property type="evidence" value="ECO:0007669"/>
    <property type="project" value="UniProtKB-KW"/>
</dbReference>
<evidence type="ECO:0000256" key="1">
    <source>
        <dbReference type="ARBA" id="ARBA00004334"/>
    </source>
</evidence>
<keyword evidence="6" id="KW-0597">Phosphoprotein</keyword>
<keyword evidence="13 16" id="KW-1133">Transmembrane helix</keyword>
<evidence type="ECO:0000256" key="6">
    <source>
        <dbReference type="ARBA" id="ARBA00022553"/>
    </source>
</evidence>
<keyword evidence="10" id="KW-0603">Photosystem I</keyword>
<organism evidence="17 18">
    <name type="scientific">Lolium multiflorum</name>
    <name type="common">Italian ryegrass</name>
    <name type="synonym">Lolium perenne subsp. multiflorum</name>
    <dbReference type="NCBI Taxonomy" id="4521"/>
    <lineage>
        <taxon>Eukaryota</taxon>
        <taxon>Viridiplantae</taxon>
        <taxon>Streptophyta</taxon>
        <taxon>Embryophyta</taxon>
        <taxon>Tracheophyta</taxon>
        <taxon>Spermatophyta</taxon>
        <taxon>Magnoliopsida</taxon>
        <taxon>Liliopsida</taxon>
        <taxon>Poales</taxon>
        <taxon>Poaceae</taxon>
        <taxon>BOP clade</taxon>
        <taxon>Pooideae</taxon>
        <taxon>Poodae</taxon>
        <taxon>Poeae</taxon>
        <taxon>Poeae Chloroplast Group 2 (Poeae type)</taxon>
        <taxon>Loliodinae</taxon>
        <taxon>Loliinae</taxon>
        <taxon>Lolium</taxon>
    </lineage>
</organism>
<evidence type="ECO:0000256" key="10">
    <source>
        <dbReference type="ARBA" id="ARBA00022836"/>
    </source>
</evidence>
<dbReference type="GO" id="GO:0009522">
    <property type="term" value="C:photosystem I"/>
    <property type="evidence" value="ECO:0007669"/>
    <property type="project" value="UniProtKB-KW"/>
</dbReference>
<dbReference type="GO" id="GO:0046872">
    <property type="term" value="F:metal ion binding"/>
    <property type="evidence" value="ECO:0007669"/>
    <property type="project" value="UniProtKB-KW"/>
</dbReference>
<evidence type="ECO:0000256" key="7">
    <source>
        <dbReference type="ARBA" id="ARBA00022640"/>
    </source>
</evidence>
<dbReference type="FunFam" id="1.10.3460.10:FF:000006">
    <property type="entry name" value="Chlorophyll a-b binding protein, chloroplastic"/>
    <property type="match status" value="1"/>
</dbReference>
<keyword evidence="9" id="KW-0479">Metal-binding</keyword>
<keyword evidence="3" id="KW-0157">Chromophore</keyword>
<evidence type="ECO:0000256" key="2">
    <source>
        <dbReference type="ARBA" id="ARBA00007259"/>
    </source>
</evidence>
<protein>
    <recommendedName>
        <fullName evidence="19">Chlorophyll a-b binding protein, chloroplastic</fullName>
    </recommendedName>
</protein>
<dbReference type="GO" id="GO:0009535">
    <property type="term" value="C:chloroplast thylakoid membrane"/>
    <property type="evidence" value="ECO:0007669"/>
    <property type="project" value="UniProtKB-SubCell"/>
</dbReference>
<proteinExistence type="inferred from homology"/>
<accession>A0AAD8RAF5</accession>
<dbReference type="GO" id="GO:0016168">
    <property type="term" value="F:chlorophyll binding"/>
    <property type="evidence" value="ECO:0007669"/>
    <property type="project" value="UniProtKB-KW"/>
</dbReference>
<evidence type="ECO:0000256" key="9">
    <source>
        <dbReference type="ARBA" id="ARBA00022723"/>
    </source>
</evidence>
<dbReference type="GO" id="GO:0005789">
    <property type="term" value="C:endoplasmic reticulum membrane"/>
    <property type="evidence" value="ECO:0007669"/>
    <property type="project" value="TreeGrafter"/>
</dbReference>
<comment type="similarity">
    <text evidence="2">Belongs to the light-harvesting chlorophyll a/b-binding (LHC) protein family.</text>
</comment>
<sequence length="547" mass="60954">MQISWSSTIVELILGLLWYLTHLLISLFDLWLHLSNYLECYLISSELLPKYRNIHFERLKYVGIVVDRREANNILKIKQLLRWLSTIGVKHVVLYDIEGVLKELLEPGIDAPRDEKSSYLDLNAHGGMHIECLSGSDGKEGIAKAANLLCSDFCNCDTHEHNKNGIAFTEADMASALRAVGSGGPEPDLLLVYGPVRCHLGFPVWRLRFTEIMHMGSLDSMKYGSVLKALYRFSQKYQNYVQCTCKRTDRNLLSIRYMRAETNSHHTPHLPHLSEQQEEELAGTMAAQGLLSGRPVQSSISRSSSSRKSSFIVRASSSPPAKQGNRQLWFASKQSLTYLDGTLPGDFGFDPLGLSDPEGTGGFIEPRWLAYGEIFNGRTAMMGVVGMIAPEALGKVGLVPSETAIPWFQAGAIPPAGTYQYWADPYTLFVFEMALIGFAEHRRLQDWYNPGSMGKQYFLGLEKYLAGSGDPAYPGGPIFNPLGFGTKSEKEMKELKLKEIKNGRLAMLAFLGMSLQAIFTGVGPFQNLLDHLSDPVNNNILTSLKFH</sequence>
<evidence type="ECO:0000256" key="16">
    <source>
        <dbReference type="SAM" id="Phobius"/>
    </source>
</evidence>
<evidence type="ECO:0000256" key="12">
    <source>
        <dbReference type="ARBA" id="ARBA00022946"/>
    </source>
</evidence>
<dbReference type="PANTHER" id="PTHR21528:SF6">
    <property type="entry name" value="DITRANS,POLYCIS-POLYPRENYL DIPHOSPHATE SYNTHASE [(2E,6E)-FARNESYLDIPHOSPHATE SPECIFIC]"/>
    <property type="match status" value="1"/>
</dbReference>
<dbReference type="Gene3D" id="3.40.1180.10">
    <property type="entry name" value="Decaprenyl diphosphate synthase-like"/>
    <property type="match status" value="1"/>
</dbReference>
<comment type="caution">
    <text evidence="17">The sequence shown here is derived from an EMBL/GenBank/DDBJ whole genome shotgun (WGS) entry which is preliminary data.</text>
</comment>
<evidence type="ECO:0000256" key="4">
    <source>
        <dbReference type="ARBA" id="ARBA00022528"/>
    </source>
</evidence>
<dbReference type="InterPro" id="IPR036424">
    <property type="entry name" value="UPP_synth-like_sf"/>
</dbReference>
<keyword evidence="18" id="KW-1185">Reference proteome</keyword>
<dbReference type="PANTHER" id="PTHR21528">
    <property type="entry name" value="DEHYDRODOLICHYL DIPHOSPHATE SYNTHASE COMPLEX SUBUNIT NUS1"/>
    <property type="match status" value="1"/>
</dbReference>
<dbReference type="Pfam" id="PF00504">
    <property type="entry name" value="Chloroa_b-bind"/>
    <property type="match status" value="1"/>
</dbReference>
<keyword evidence="15 16" id="KW-0472">Membrane</keyword>
<name>A0AAD8RAF5_LOLMU</name>
<dbReference type="AlphaFoldDB" id="A0AAD8RAF5"/>
<evidence type="ECO:0000256" key="14">
    <source>
        <dbReference type="ARBA" id="ARBA00023078"/>
    </source>
</evidence>
<dbReference type="GO" id="GO:1904423">
    <property type="term" value="C:dehydrodolichyl diphosphate synthase complex"/>
    <property type="evidence" value="ECO:0007669"/>
    <property type="project" value="InterPro"/>
</dbReference>
<dbReference type="GO" id="GO:0045547">
    <property type="term" value="F:ditrans,polycis-polyprenyl diphosphate synthase [(2E,6E)-farnesyl diphosphate specific] activity"/>
    <property type="evidence" value="ECO:0007669"/>
    <property type="project" value="TreeGrafter"/>
</dbReference>
<gene>
    <name evidence="17" type="ORF">QYE76_021341</name>
</gene>
<evidence type="ECO:0008006" key="19">
    <source>
        <dbReference type="Google" id="ProtNLM"/>
    </source>
</evidence>
<dbReference type="InterPro" id="IPR038887">
    <property type="entry name" value="Nus1/NgBR"/>
</dbReference>
<evidence type="ECO:0000256" key="3">
    <source>
        <dbReference type="ARBA" id="ARBA00022494"/>
    </source>
</evidence>
<keyword evidence="7" id="KW-0934">Plastid</keyword>
<keyword evidence="11" id="KW-0460">Magnesium</keyword>
<evidence type="ECO:0000313" key="18">
    <source>
        <dbReference type="Proteomes" id="UP001231189"/>
    </source>
</evidence>
<dbReference type="Gene3D" id="1.10.3460.10">
    <property type="entry name" value="Chlorophyll a/b binding protein domain"/>
    <property type="match status" value="1"/>
</dbReference>